<feature type="transmembrane region" description="Helical" evidence="9">
    <location>
        <begin position="115"/>
        <end position="136"/>
    </location>
</feature>
<evidence type="ECO:0000256" key="9">
    <source>
        <dbReference type="SAM" id="Phobius"/>
    </source>
</evidence>
<sequence length="452" mass="45492">MVSVTDNEIIEPSGERLKAPPPPPPSKRLGKAMSMAMVVGTIIGSGIYLLPATTAPFGLNLVIAFAVVTIGTLALAYTMSRLSATLPGGPYSYVAASFGDTAAFMTMWSYMISLWAAIAAVSIAAAGALGHVVLAIGSGPGLVAFSIAAIAVLTLVNWNGARSAGVLQVIATLLKIVPLVLVVVLVLVQVSSGSPVEPLADTPLNFKAVVAAGALMLFAFTGFETAAIAANVTDNSQDAVPAATFRGTIYVAVIYLLATLSVLWLLPSAIAAQSAAPFANAIAPTLGALAGGLVAVIAAVSAIGTGNACVLSAVETGRAIANAGDLPPAFARTNANGVATLTLLVSAVLSGLLVLASVSDSFIEVFTFVALVSAVAALFLYLVCAAAAWKLKVAPAVVALLGILYSLGMFVGAGLEATLWGFGLMVAGLPIRWLSRRSTSRAAAGGRAVLGE</sequence>
<proteinExistence type="inferred from homology"/>
<feature type="transmembrane region" description="Helical" evidence="9">
    <location>
        <begin position="417"/>
        <end position="434"/>
    </location>
</feature>
<dbReference type="OrthoDB" id="3185104at2"/>
<dbReference type="PANTHER" id="PTHR42770">
    <property type="entry name" value="AMINO ACID TRANSPORTER-RELATED"/>
    <property type="match status" value="1"/>
</dbReference>
<feature type="transmembrane region" description="Helical" evidence="9">
    <location>
        <begin position="91"/>
        <end position="108"/>
    </location>
</feature>
<feature type="transmembrane region" description="Helical" evidence="9">
    <location>
        <begin position="365"/>
        <end position="386"/>
    </location>
</feature>
<keyword evidence="11" id="KW-1185">Reference proteome</keyword>
<feature type="transmembrane region" description="Helical" evidence="9">
    <location>
        <begin position="393"/>
        <end position="411"/>
    </location>
</feature>
<feature type="transmembrane region" description="Helical" evidence="9">
    <location>
        <begin position="335"/>
        <end position="359"/>
    </location>
</feature>
<evidence type="ECO:0000256" key="1">
    <source>
        <dbReference type="ARBA" id="ARBA00004651"/>
    </source>
</evidence>
<comment type="subcellular location">
    <subcellularLocation>
        <location evidence="1">Cell membrane</location>
        <topology evidence="1">Multi-pass membrane protein</topology>
    </subcellularLocation>
</comment>
<reference evidence="10 11" key="1">
    <citation type="submission" date="2019-07" db="EMBL/GenBank/DDBJ databases">
        <title>Sphingomonas AE3 Genome sequencing and assembly.</title>
        <authorList>
            <person name="Kim H."/>
        </authorList>
    </citation>
    <scope>NUCLEOTIDE SEQUENCE [LARGE SCALE GENOMIC DNA]</scope>
    <source>
        <strain evidence="10 11">AE3</strain>
    </source>
</reference>
<dbReference type="PIRSF" id="PIRSF006060">
    <property type="entry name" value="AA_transporter"/>
    <property type="match status" value="1"/>
</dbReference>
<feature type="transmembrane region" description="Helical" evidence="9">
    <location>
        <begin position="208"/>
        <end position="232"/>
    </location>
</feature>
<protein>
    <recommendedName>
        <fullName evidence="3">Arginine/agmatine antiporter</fullName>
    </recommendedName>
</protein>
<keyword evidence="7 9" id="KW-0472">Membrane</keyword>
<comment type="similarity">
    <text evidence="2">Belongs to the amino acid-polyamine-organocation (APC) superfamily. Basic amino acid/polyamine antiporter (APA) (TC 2.A.3.2) family.</text>
</comment>
<feature type="transmembrane region" description="Helical" evidence="9">
    <location>
        <begin position="32"/>
        <end position="50"/>
    </location>
</feature>
<evidence type="ECO:0000256" key="8">
    <source>
        <dbReference type="ARBA" id="ARBA00045636"/>
    </source>
</evidence>
<gene>
    <name evidence="10" type="ORF">FMM02_02545</name>
</gene>
<dbReference type="KEGG" id="sxa:FMM02_02545"/>
<feature type="transmembrane region" description="Helical" evidence="9">
    <location>
        <begin position="57"/>
        <end position="79"/>
    </location>
</feature>
<dbReference type="PANTHER" id="PTHR42770:SF18">
    <property type="entry name" value="ARGININE_AGMATINE ANTIPORTER"/>
    <property type="match status" value="1"/>
</dbReference>
<evidence type="ECO:0000256" key="7">
    <source>
        <dbReference type="ARBA" id="ARBA00023136"/>
    </source>
</evidence>
<evidence type="ECO:0000256" key="2">
    <source>
        <dbReference type="ARBA" id="ARBA00008220"/>
    </source>
</evidence>
<evidence type="ECO:0000256" key="6">
    <source>
        <dbReference type="ARBA" id="ARBA00022989"/>
    </source>
</evidence>
<evidence type="ECO:0000256" key="3">
    <source>
        <dbReference type="ARBA" id="ARBA00021069"/>
    </source>
</evidence>
<keyword evidence="6 9" id="KW-1133">Transmembrane helix</keyword>
<dbReference type="Pfam" id="PF13520">
    <property type="entry name" value="AA_permease_2"/>
    <property type="match status" value="1"/>
</dbReference>
<dbReference type="Proteomes" id="UP000321857">
    <property type="component" value="Chromosome"/>
</dbReference>
<name>A0A516IPX5_9SPHN</name>
<feature type="transmembrane region" description="Helical" evidence="9">
    <location>
        <begin position="166"/>
        <end position="188"/>
    </location>
</feature>
<evidence type="ECO:0000256" key="5">
    <source>
        <dbReference type="ARBA" id="ARBA00022692"/>
    </source>
</evidence>
<dbReference type="EMBL" id="CP041659">
    <property type="protein sequence ID" value="QDP18937.1"/>
    <property type="molecule type" value="Genomic_DNA"/>
</dbReference>
<accession>A0A516IPX5</accession>
<evidence type="ECO:0000313" key="10">
    <source>
        <dbReference type="EMBL" id="QDP18937.1"/>
    </source>
</evidence>
<feature type="transmembrane region" description="Helical" evidence="9">
    <location>
        <begin position="244"/>
        <end position="266"/>
    </location>
</feature>
<evidence type="ECO:0000313" key="11">
    <source>
        <dbReference type="Proteomes" id="UP000321857"/>
    </source>
</evidence>
<dbReference type="InterPro" id="IPR002293">
    <property type="entry name" value="AA/rel_permease1"/>
</dbReference>
<keyword evidence="4" id="KW-1003">Cell membrane</keyword>
<feature type="transmembrane region" description="Helical" evidence="9">
    <location>
        <begin position="142"/>
        <end position="159"/>
    </location>
</feature>
<feature type="transmembrane region" description="Helical" evidence="9">
    <location>
        <begin position="286"/>
        <end position="314"/>
    </location>
</feature>
<dbReference type="AlphaFoldDB" id="A0A516IPX5"/>
<dbReference type="InterPro" id="IPR050367">
    <property type="entry name" value="APC_superfamily"/>
</dbReference>
<comment type="function">
    <text evidence="8">Major component of the acid-resistance (AR) system allowing enteric pathogens to survive the acidic environment in the stomach. Exchanges extracellular arginine for its intracellular decarboxylation product agmatine (Agm) thereby expelling intracellular protons. Probably undergoes several conformational states in order to translocate the substrate across the membrane; keeps the substrate accessible to only 1 side of the membrane at a time by opening and closing 3 membrane-internal gates.</text>
</comment>
<keyword evidence="5 9" id="KW-0812">Transmembrane</keyword>
<evidence type="ECO:0000256" key="4">
    <source>
        <dbReference type="ARBA" id="ARBA00022475"/>
    </source>
</evidence>
<organism evidence="10 11">
    <name type="scientific">Sphingomonas xanthus</name>
    <dbReference type="NCBI Taxonomy" id="2594473"/>
    <lineage>
        <taxon>Bacteria</taxon>
        <taxon>Pseudomonadati</taxon>
        <taxon>Pseudomonadota</taxon>
        <taxon>Alphaproteobacteria</taxon>
        <taxon>Sphingomonadales</taxon>
        <taxon>Sphingomonadaceae</taxon>
        <taxon>Sphingomonas</taxon>
    </lineage>
</organism>
<dbReference type="GO" id="GO:0005886">
    <property type="term" value="C:plasma membrane"/>
    <property type="evidence" value="ECO:0007669"/>
    <property type="project" value="UniProtKB-SubCell"/>
</dbReference>
<dbReference type="GO" id="GO:0022857">
    <property type="term" value="F:transmembrane transporter activity"/>
    <property type="evidence" value="ECO:0007669"/>
    <property type="project" value="InterPro"/>
</dbReference>
<dbReference type="RefSeq" id="WP_147493396.1">
    <property type="nucleotide sequence ID" value="NZ_CP041659.1"/>
</dbReference>
<dbReference type="Gene3D" id="1.20.1740.10">
    <property type="entry name" value="Amino acid/polyamine transporter I"/>
    <property type="match status" value="1"/>
</dbReference>